<feature type="transmembrane region" description="Helical" evidence="1">
    <location>
        <begin position="43"/>
        <end position="61"/>
    </location>
</feature>
<proteinExistence type="predicted"/>
<dbReference type="InterPro" id="IPR021560">
    <property type="entry name" value="DUF3021"/>
</dbReference>
<feature type="transmembrane region" description="Helical" evidence="1">
    <location>
        <begin position="101"/>
        <end position="120"/>
    </location>
</feature>
<evidence type="ECO:0000313" key="2">
    <source>
        <dbReference type="EMBL" id="MBE1553044.1"/>
    </source>
</evidence>
<dbReference type="RefSeq" id="WP_192596878.1">
    <property type="nucleotide sequence ID" value="NZ_JADBEL010000001.1"/>
</dbReference>
<gene>
    <name evidence="2" type="ORF">H4683_000113</name>
</gene>
<sequence>MKTFLIRSILGIFFGSFLAVLATYSAIYFGKNDVLNSQLFVEYSLRSIFSGWFFTVTPLFFENKKLSLSQQTALHFSTVIILYFIVAFGFSWIPFSIKNALFILGSFIVVYTLIWSAFYLHFRSEAKKLNADLDDF</sequence>
<organism evidence="2 3">
    <name type="scientific">Sporosarcina limicola</name>
    <dbReference type="NCBI Taxonomy" id="34101"/>
    <lineage>
        <taxon>Bacteria</taxon>
        <taxon>Bacillati</taxon>
        <taxon>Bacillota</taxon>
        <taxon>Bacilli</taxon>
        <taxon>Bacillales</taxon>
        <taxon>Caryophanaceae</taxon>
        <taxon>Sporosarcina</taxon>
    </lineage>
</organism>
<keyword evidence="3" id="KW-1185">Reference proteome</keyword>
<keyword evidence="1" id="KW-1133">Transmembrane helix</keyword>
<dbReference type="EMBL" id="JADBEL010000001">
    <property type="protein sequence ID" value="MBE1553044.1"/>
    <property type="molecule type" value="Genomic_DNA"/>
</dbReference>
<dbReference type="Proteomes" id="UP000658225">
    <property type="component" value="Unassembled WGS sequence"/>
</dbReference>
<protein>
    <submittedName>
        <fullName evidence="2">Membrane protein</fullName>
    </submittedName>
</protein>
<keyword evidence="1" id="KW-0472">Membrane</keyword>
<reference evidence="2" key="1">
    <citation type="submission" date="2020-10" db="EMBL/GenBank/DDBJ databases">
        <title>Genomic Encyclopedia of Type Strains, Phase IV (KMG-IV): sequencing the most valuable type-strain genomes for metagenomic binning, comparative biology and taxonomic classification.</title>
        <authorList>
            <person name="Goeker M."/>
        </authorList>
    </citation>
    <scope>NUCLEOTIDE SEQUENCE</scope>
    <source>
        <strain evidence="2">DSM 13886</strain>
    </source>
</reference>
<feature type="transmembrane region" description="Helical" evidence="1">
    <location>
        <begin position="73"/>
        <end position="95"/>
    </location>
</feature>
<evidence type="ECO:0000313" key="3">
    <source>
        <dbReference type="Proteomes" id="UP000658225"/>
    </source>
</evidence>
<evidence type="ECO:0000256" key="1">
    <source>
        <dbReference type="SAM" id="Phobius"/>
    </source>
</evidence>
<dbReference type="AlphaFoldDB" id="A0A927MK41"/>
<dbReference type="Pfam" id="PF11457">
    <property type="entry name" value="DUF3021"/>
    <property type="match status" value="1"/>
</dbReference>
<feature type="transmembrane region" description="Helical" evidence="1">
    <location>
        <begin position="12"/>
        <end position="31"/>
    </location>
</feature>
<comment type="caution">
    <text evidence="2">The sequence shown here is derived from an EMBL/GenBank/DDBJ whole genome shotgun (WGS) entry which is preliminary data.</text>
</comment>
<keyword evidence="1" id="KW-0812">Transmembrane</keyword>
<name>A0A927MK41_9BACL</name>
<accession>A0A927MK41</accession>